<dbReference type="Pfam" id="PF05050">
    <property type="entry name" value="Methyltransf_21"/>
    <property type="match status" value="1"/>
</dbReference>
<dbReference type="RefSeq" id="WP_369186845.1">
    <property type="nucleotide sequence ID" value="NZ_CP163431.1"/>
</dbReference>
<dbReference type="InterPro" id="IPR006342">
    <property type="entry name" value="FkbM_mtfrase"/>
</dbReference>
<dbReference type="SUPFAM" id="SSF53335">
    <property type="entry name" value="S-adenosyl-L-methionine-dependent methyltransferases"/>
    <property type="match status" value="1"/>
</dbReference>
<organism evidence="3">
    <name type="scientific">Streptomyces sp. R08</name>
    <dbReference type="NCBI Taxonomy" id="3238624"/>
    <lineage>
        <taxon>Bacteria</taxon>
        <taxon>Bacillati</taxon>
        <taxon>Actinomycetota</taxon>
        <taxon>Actinomycetes</taxon>
        <taxon>Kitasatosporales</taxon>
        <taxon>Streptomycetaceae</taxon>
        <taxon>Streptomyces</taxon>
    </lineage>
</organism>
<evidence type="ECO:0000256" key="1">
    <source>
        <dbReference type="SAM" id="MobiDB-lite"/>
    </source>
</evidence>
<dbReference type="Gene3D" id="3.40.50.150">
    <property type="entry name" value="Vaccinia Virus protein VP39"/>
    <property type="match status" value="1"/>
</dbReference>
<feature type="domain" description="Methyltransferase FkbM" evidence="2">
    <location>
        <begin position="52"/>
        <end position="206"/>
    </location>
</feature>
<dbReference type="NCBIfam" id="TIGR01444">
    <property type="entry name" value="fkbM_fam"/>
    <property type="match status" value="1"/>
</dbReference>
<dbReference type="GO" id="GO:0008168">
    <property type="term" value="F:methyltransferase activity"/>
    <property type="evidence" value="ECO:0007669"/>
    <property type="project" value="UniProtKB-KW"/>
</dbReference>
<name>A0AB39M450_9ACTN</name>
<sequence length="314" mass="34218">MIPTNPEEPASRTLTARLAPLLPTRLVAATARAVYPRFEPELARLADLLPPDCGTAVDVGGWYGPWTHRLWRHAREVVTVEPVPHLARLLEAAAPAHARVVPAAASDRPGTARLWLPPDDEGDRGVSSLVRRDIHARAVHVPCVTLDGLGLRDVGFIKIDVDGSELAVLHGATGLLTRDRPALFVELESRIQPIAPVVTYLSLLGYEGWVLPDRNRDWVRLAAFPLEEHQARTSYVVSQGLLRRVLPFSRGPRYVNSVLFLADGRTPGVSGVRDDGSHARDETPLEPLRPPRLPTRPAAPHGGPQPGPGRGRPS</sequence>
<dbReference type="EMBL" id="CP163431">
    <property type="protein sequence ID" value="XDP99875.1"/>
    <property type="molecule type" value="Genomic_DNA"/>
</dbReference>
<protein>
    <submittedName>
        <fullName evidence="3">FkbM family methyltransferase</fullName>
    </submittedName>
</protein>
<dbReference type="AlphaFoldDB" id="A0AB39M450"/>
<dbReference type="InterPro" id="IPR052514">
    <property type="entry name" value="SAM-dependent_MTase"/>
</dbReference>
<evidence type="ECO:0000313" key="3">
    <source>
        <dbReference type="EMBL" id="XDP99875.1"/>
    </source>
</evidence>
<dbReference type="PANTHER" id="PTHR34203">
    <property type="entry name" value="METHYLTRANSFERASE, FKBM FAMILY PROTEIN"/>
    <property type="match status" value="1"/>
</dbReference>
<feature type="compositionally biased region" description="Basic and acidic residues" evidence="1">
    <location>
        <begin position="272"/>
        <end position="283"/>
    </location>
</feature>
<dbReference type="InterPro" id="IPR029063">
    <property type="entry name" value="SAM-dependent_MTases_sf"/>
</dbReference>
<evidence type="ECO:0000259" key="2">
    <source>
        <dbReference type="Pfam" id="PF05050"/>
    </source>
</evidence>
<proteinExistence type="predicted"/>
<keyword evidence="3" id="KW-0489">Methyltransferase</keyword>
<feature type="region of interest" description="Disordered" evidence="1">
    <location>
        <begin position="269"/>
        <end position="314"/>
    </location>
</feature>
<gene>
    <name evidence="3" type="ORF">AB5J58_06645</name>
</gene>
<keyword evidence="3" id="KW-0808">Transferase</keyword>
<dbReference type="PANTHER" id="PTHR34203:SF15">
    <property type="entry name" value="SLL1173 PROTEIN"/>
    <property type="match status" value="1"/>
</dbReference>
<accession>A0AB39M450</accession>
<reference evidence="3" key="1">
    <citation type="submission" date="2024-07" db="EMBL/GenBank/DDBJ databases">
        <authorList>
            <person name="Yu S.T."/>
        </authorList>
    </citation>
    <scope>NUCLEOTIDE SEQUENCE</scope>
    <source>
        <strain evidence="3">R08</strain>
    </source>
</reference>
<dbReference type="GO" id="GO:0032259">
    <property type="term" value="P:methylation"/>
    <property type="evidence" value="ECO:0007669"/>
    <property type="project" value="UniProtKB-KW"/>
</dbReference>